<accession>A0A0L0CTR2</accession>
<protein>
    <submittedName>
        <fullName evidence="2">Homeobox-containing protein</fullName>
    </submittedName>
</protein>
<evidence type="ECO:0000313" key="2">
    <source>
        <dbReference type="EMBL" id="KNC35830.1"/>
    </source>
</evidence>
<name>A0A0L0CTR2_PLAFA</name>
<dbReference type="AlphaFoldDB" id="A0A0L0CTR2"/>
<evidence type="ECO:0000256" key="1">
    <source>
        <dbReference type="SAM" id="MobiDB-lite"/>
    </source>
</evidence>
<dbReference type="PANTHER" id="PTHR47202">
    <property type="entry name" value="HISTIDINE-RICH GLYCOPROTEIN"/>
    <property type="match status" value="1"/>
</dbReference>
<dbReference type="GO" id="GO:0003677">
    <property type="term" value="F:DNA binding"/>
    <property type="evidence" value="ECO:0007669"/>
    <property type="project" value="UniProtKB-KW"/>
</dbReference>
<dbReference type="Proteomes" id="UP000054566">
    <property type="component" value="Unassembled WGS sequence"/>
</dbReference>
<evidence type="ECO:0000313" key="3">
    <source>
        <dbReference type="Proteomes" id="UP000054566"/>
    </source>
</evidence>
<keyword evidence="2" id="KW-0238">DNA-binding</keyword>
<dbReference type="EMBL" id="GG663931">
    <property type="protein sequence ID" value="KNC35830.1"/>
    <property type="molecule type" value="Genomic_DNA"/>
</dbReference>
<sequence length="685" mass="78751">MMNKSYTKLSSVRFMLRVYVLEEVNVVGLMGSQIYCEASKCTFAHTEDELRGSGKALRLCTKFFLDGNNKENIKVLIMNLNNIYYILICYCNKSDKCPMAHHISQLDPSVKFTASELMNRMSNNEETSCHKENGDTQENEDNNIYLKNDTYKNDENNVDMDYSMMNNFNDNNLRDSKNNYKNVLMDSNQEYDYMTEIKVPQSANDELLINHDAIMECGKEVVKNNQHMKSKNNLMIRNEYTPNQGKLIMNENDKYDEYIINQDVLKINNMKACDYYNKINENIHPIDYIMNSEIVDEREKKINHNQEYVYNKNGEPIDTYDNYEICKNYKLINKNRFINNEYYKNGIVTLEQNIQNVEGTTYVGSNCLSTNCVSHCLANHCLGNHCVGNNCLASNYLASNCLASNYLTSNCLASNCLASNCLANNCINNNCVTNSCINNNCVTNSCMNNNCVTNNCMNNNYLNNNYMNNNCMSNNYMNNNCMSNNYMNSNCMNNNYMNSNCMGNHYIRNHCTGNNCIGNNIYSGGYNTLRNYISNNNNNNNSSSNNNSNSNNNNNVYNYSSVNNLNNVDNMNNSRKMIQHNISSNMGCTMKIINKGEKNDIHICGEKYIYNNIKQKKDTLENSLQDEHVVTYDGCKNVLSNIYHENSVVHFNKGNESVEIFEEMNNNNINNNIINIITIITIITQ</sequence>
<dbReference type="OrthoDB" id="293532at2759"/>
<proteinExistence type="predicted"/>
<keyword evidence="2" id="KW-0371">Homeobox</keyword>
<reference evidence="3" key="1">
    <citation type="submission" date="2015-07" db="EMBL/GenBank/DDBJ databases">
        <title>Annotation of Plasmodium falciparum RAJ116.</title>
        <authorList>
            <consortium name="The Broad Institute Genome Sequencing Platform"/>
            <person name="Volkman S.K."/>
            <person name="Neafsey D.E."/>
            <person name="Dash A.P."/>
            <person name="Chitnis C.E."/>
            <person name="Hartl D.L."/>
            <person name="Young S.K."/>
            <person name="Zeng Q."/>
            <person name="Koehrsen M."/>
            <person name="Alvarado L."/>
            <person name="Berlin A."/>
            <person name="Borenstein D."/>
            <person name="Chapman S.B."/>
            <person name="Chen Z."/>
            <person name="Engels R."/>
            <person name="Freedman E."/>
            <person name="Gellesch M."/>
            <person name="Goldberg J."/>
            <person name="Griggs A."/>
            <person name="Gujja S."/>
            <person name="Heilman E.R."/>
            <person name="Heiman D.I."/>
            <person name="Howarth C."/>
            <person name="Jen D."/>
            <person name="Larson L."/>
            <person name="Mehta T."/>
            <person name="Neiman D."/>
            <person name="Park D."/>
            <person name="Pearson M."/>
            <person name="Roberts A."/>
            <person name="Saif S."/>
            <person name="Shea T."/>
            <person name="Shenoy N."/>
            <person name="Sisk P."/>
            <person name="Stolte C."/>
            <person name="Sykes S."/>
            <person name="Walk T."/>
            <person name="White J."/>
            <person name="Yandava C."/>
            <person name="Haas B."/>
            <person name="Henn M.R."/>
            <person name="Nusbaum C."/>
            <person name="Birren B."/>
        </authorList>
    </citation>
    <scope>NUCLEOTIDE SEQUENCE [LARGE SCALE GENOMIC DNA]</scope>
    <source>
        <strain evidence="3">RAJ116</strain>
    </source>
</reference>
<dbReference type="PANTHER" id="PTHR47202:SF2">
    <property type="entry name" value="G-PROTEIN COUPLED RECEPTORS FAMILY 1 PROFILE DOMAIN-CONTAINING PROTEIN"/>
    <property type="match status" value="1"/>
</dbReference>
<organism evidence="2 3">
    <name type="scientific">Plasmodium falciparum RAJ116</name>
    <dbReference type="NCBI Taxonomy" id="580058"/>
    <lineage>
        <taxon>Eukaryota</taxon>
        <taxon>Sar</taxon>
        <taxon>Alveolata</taxon>
        <taxon>Apicomplexa</taxon>
        <taxon>Aconoidasida</taxon>
        <taxon>Haemosporida</taxon>
        <taxon>Plasmodiidae</taxon>
        <taxon>Plasmodium</taxon>
        <taxon>Plasmodium (Laverania)</taxon>
    </lineage>
</organism>
<reference evidence="3" key="2">
    <citation type="submission" date="2015-07" db="EMBL/GenBank/DDBJ databases">
        <title>The genome sequence of Plasmodium falciparum RAJ116.</title>
        <authorList>
            <consortium name="The Broad Institute Genome Sequencing Platform"/>
            <person name="Volkman S.K."/>
            <person name="Neafsey D.E."/>
            <person name="Dash A.P."/>
            <person name="Chitnis C.E."/>
            <person name="Hartl D.L."/>
            <person name="Young S.K."/>
            <person name="Kodira C.D."/>
            <person name="Zeng Q."/>
            <person name="Koehrsen M."/>
            <person name="Godfrey P."/>
            <person name="Alvarado L."/>
            <person name="Berlin A."/>
            <person name="Borenstein D."/>
            <person name="Chen Z."/>
            <person name="Engels R."/>
            <person name="Freedman E."/>
            <person name="Gellesch M."/>
            <person name="Goldberg J."/>
            <person name="Griggs A."/>
            <person name="Gujja S."/>
            <person name="Heiman D."/>
            <person name="Hepburn T."/>
            <person name="Howarth C."/>
            <person name="Jen D."/>
            <person name="Larson L."/>
            <person name="Lewis B."/>
            <person name="Mehta T."/>
            <person name="Park D."/>
            <person name="Pearson M."/>
            <person name="Roberts A."/>
            <person name="Saif S."/>
            <person name="Shea T."/>
            <person name="Shenoy N."/>
            <person name="Sisk P."/>
            <person name="Stolte C."/>
            <person name="Sykes S."/>
            <person name="Walk T."/>
            <person name="White J."/>
            <person name="Yandava C."/>
            <person name="Wirth D.F."/>
            <person name="Nusbaum C."/>
            <person name="Birren B."/>
        </authorList>
    </citation>
    <scope>NUCLEOTIDE SEQUENCE [LARGE SCALE GENOMIC DNA]</scope>
    <source>
        <strain evidence="3">RAJ116</strain>
    </source>
</reference>
<feature type="region of interest" description="Disordered" evidence="1">
    <location>
        <begin position="536"/>
        <end position="557"/>
    </location>
</feature>
<gene>
    <name evidence="2" type="ORF">PFLG_01040</name>
</gene>